<feature type="domain" description="Ground-like" evidence="2">
    <location>
        <begin position="215"/>
        <end position="297"/>
    </location>
</feature>
<evidence type="ECO:0000256" key="1">
    <source>
        <dbReference type="SAM" id="MobiDB-lite"/>
    </source>
</evidence>
<evidence type="ECO:0000313" key="4">
    <source>
        <dbReference type="WBParaSite" id="HCON_00166660-00001"/>
    </source>
</evidence>
<dbReference type="WBParaSite" id="HCON_00166660-00001">
    <property type="protein sequence ID" value="HCON_00166660-00001"/>
    <property type="gene ID" value="HCON_00166660"/>
</dbReference>
<protein>
    <submittedName>
        <fullName evidence="4">Ground-like domain-containing protein</fullName>
    </submittedName>
</protein>
<dbReference type="OrthoDB" id="5854129at2759"/>
<feature type="compositionally biased region" description="Polar residues" evidence="1">
    <location>
        <begin position="104"/>
        <end position="115"/>
    </location>
</feature>
<feature type="region of interest" description="Disordered" evidence="1">
    <location>
        <begin position="21"/>
        <end position="49"/>
    </location>
</feature>
<dbReference type="Proteomes" id="UP000025227">
    <property type="component" value="Unplaced"/>
</dbReference>
<feature type="compositionally biased region" description="Polar residues" evidence="1">
    <location>
        <begin position="86"/>
        <end position="97"/>
    </location>
</feature>
<dbReference type="Pfam" id="PF04155">
    <property type="entry name" value="Ground-like"/>
    <property type="match status" value="1"/>
</dbReference>
<sequence>MLCLFLLLLIPCVAQNLDTTKQTAPQQRPPQSNVQSQVPSQQGFTPRVPDVVVSSNGESEFNFGPLTLPAPTLTNQLNVREKHASKQSTSALRNNFSGKKHNGGRTTHSGQSQAPRVNNRQQNVGRNGLNLQAPAIGVPPGGHPTPRQPFDEEFEYEEDFHSGGEGGFRTGNRPFRDPALPIHNFASGAHIQTHRSYVYPEKNYPLRECFYNPSGYACCNRTLNDEIVRTFEHLVAEPGFNLCNTQKIANALQTNAARRFKVQFEAIVGLADYAQRVNFGGDLVCKVELAGRYMLVYATPTRGSNRVKRDLSSTVVVDESTMAL</sequence>
<reference evidence="4" key="1">
    <citation type="submission" date="2020-12" db="UniProtKB">
        <authorList>
            <consortium name="WormBaseParasite"/>
        </authorList>
    </citation>
    <scope>IDENTIFICATION</scope>
    <source>
        <strain evidence="4">MHco3</strain>
    </source>
</reference>
<evidence type="ECO:0000313" key="3">
    <source>
        <dbReference type="Proteomes" id="UP000025227"/>
    </source>
</evidence>
<feature type="compositionally biased region" description="Low complexity" evidence="1">
    <location>
        <begin position="25"/>
        <end position="42"/>
    </location>
</feature>
<proteinExistence type="predicted"/>
<feature type="region of interest" description="Disordered" evidence="1">
    <location>
        <begin position="81"/>
        <end position="117"/>
    </location>
</feature>
<organism evidence="3 4">
    <name type="scientific">Haemonchus contortus</name>
    <name type="common">Barber pole worm</name>
    <dbReference type="NCBI Taxonomy" id="6289"/>
    <lineage>
        <taxon>Eukaryota</taxon>
        <taxon>Metazoa</taxon>
        <taxon>Ecdysozoa</taxon>
        <taxon>Nematoda</taxon>
        <taxon>Chromadorea</taxon>
        <taxon>Rhabditida</taxon>
        <taxon>Rhabditina</taxon>
        <taxon>Rhabditomorpha</taxon>
        <taxon>Strongyloidea</taxon>
        <taxon>Trichostrongylidae</taxon>
        <taxon>Haemonchus</taxon>
    </lineage>
</organism>
<keyword evidence="3" id="KW-1185">Reference proteome</keyword>
<dbReference type="PANTHER" id="PTHR31967:SF14">
    <property type="entry name" value="GROUND-LIKE DOMAIN-CONTAINING PROTEIN"/>
    <property type="match status" value="1"/>
</dbReference>
<evidence type="ECO:0000259" key="2">
    <source>
        <dbReference type="Pfam" id="PF04155"/>
    </source>
</evidence>
<dbReference type="AlphaFoldDB" id="A0A7I4Z3F8"/>
<dbReference type="InterPro" id="IPR007284">
    <property type="entry name" value="Ground-like_dom"/>
</dbReference>
<name>A0A7I4Z3F8_HAECO</name>
<dbReference type="PANTHER" id="PTHR31967">
    <property type="entry name" value="GROUNDHOG (HEDGEHOG-LIKE FAMILY)-RELATED"/>
    <property type="match status" value="1"/>
</dbReference>
<accession>A0A7I4Z3F8</accession>